<accession>A0A8S1M412</accession>
<feature type="compositionally biased region" description="Basic and acidic residues" evidence="1">
    <location>
        <begin position="289"/>
        <end position="301"/>
    </location>
</feature>
<dbReference type="EMBL" id="CAJJDM010000049">
    <property type="protein sequence ID" value="CAD8072583.1"/>
    <property type="molecule type" value="Genomic_DNA"/>
</dbReference>
<gene>
    <name evidence="3" type="ORF">PPRIM_AZ9-3.1.T0490201</name>
</gene>
<evidence type="ECO:0000256" key="2">
    <source>
        <dbReference type="SAM" id="SignalP"/>
    </source>
</evidence>
<keyword evidence="4" id="KW-1185">Reference proteome</keyword>
<dbReference type="OMA" id="YRIYTNQ"/>
<organism evidence="3 4">
    <name type="scientific">Paramecium primaurelia</name>
    <dbReference type="NCBI Taxonomy" id="5886"/>
    <lineage>
        <taxon>Eukaryota</taxon>
        <taxon>Sar</taxon>
        <taxon>Alveolata</taxon>
        <taxon>Ciliophora</taxon>
        <taxon>Intramacronucleata</taxon>
        <taxon>Oligohymenophorea</taxon>
        <taxon>Peniculida</taxon>
        <taxon>Parameciidae</taxon>
        <taxon>Paramecium</taxon>
    </lineage>
</organism>
<name>A0A8S1M412_PARPR</name>
<proteinExistence type="predicted"/>
<feature type="compositionally biased region" description="Acidic residues" evidence="1">
    <location>
        <begin position="303"/>
        <end position="328"/>
    </location>
</feature>
<sequence length="526" mass="60619">MKWTLIIVAISMYALHANSDLDTVKQLLTDLKTNVQLDIEALDAAWELHKNNKQSVIDALGFSTQEQRSECSKKDEDVESKKRDIKITNDFIAWMEKRQRLNSNRLGVLEQNRCQSSNNYVHDIKNYKIALALVKFLREQLDKLDNNASPVQKQEFLQKVTKFVQIYQTGKLLTMVENLQINNDGSYVLPTVEGDEYDLNESILSSTRGKRNTNKILIQQQQTTVIAQNDGDDKTDSAVVLIPSQCDDSINTVIVVQNDDGTGNDDDLHIKFTNGGSNTNSHTKPIPKPHVDPIHKHHSEEYVSGEEFIDNDQEEVDDNEETDDDNNTEEQTHNDNDDNNTEEETNDNTEEEIHDDDDDDDDNNNEESNHQDNNDNTDNDQKKTGDDEQGSKPSVTEEEDLSDIRKILDAIEKHSRKSLDLEQEDEVRSSMIYIDFKLHIELENQYFNKQIAGEKENLIKLTNQLTSRVSISRQCNARLKQISIAFQVSQDDYNDSYQHYLELRKSKEYELSTFEDIYRIYTNQVV</sequence>
<evidence type="ECO:0000313" key="3">
    <source>
        <dbReference type="EMBL" id="CAD8072583.1"/>
    </source>
</evidence>
<feature type="compositionally biased region" description="Basic and acidic residues" evidence="1">
    <location>
        <begin position="367"/>
        <end position="390"/>
    </location>
</feature>
<keyword evidence="2" id="KW-0732">Signal</keyword>
<comment type="caution">
    <text evidence="3">The sequence shown here is derived from an EMBL/GenBank/DDBJ whole genome shotgun (WGS) entry which is preliminary data.</text>
</comment>
<dbReference type="AlphaFoldDB" id="A0A8S1M412"/>
<feature type="compositionally biased region" description="Acidic residues" evidence="1">
    <location>
        <begin position="337"/>
        <end position="365"/>
    </location>
</feature>
<feature type="compositionally biased region" description="Polar residues" evidence="1">
    <location>
        <begin position="274"/>
        <end position="283"/>
    </location>
</feature>
<dbReference type="Proteomes" id="UP000688137">
    <property type="component" value="Unassembled WGS sequence"/>
</dbReference>
<feature type="chain" id="PRO_5035931642" evidence="2">
    <location>
        <begin position="20"/>
        <end position="526"/>
    </location>
</feature>
<feature type="region of interest" description="Disordered" evidence="1">
    <location>
        <begin position="258"/>
        <end position="403"/>
    </location>
</feature>
<reference evidence="3" key="1">
    <citation type="submission" date="2021-01" db="EMBL/GenBank/DDBJ databases">
        <authorList>
            <consortium name="Genoscope - CEA"/>
            <person name="William W."/>
        </authorList>
    </citation>
    <scope>NUCLEOTIDE SEQUENCE</scope>
</reference>
<evidence type="ECO:0000313" key="4">
    <source>
        <dbReference type="Proteomes" id="UP000688137"/>
    </source>
</evidence>
<feature type="signal peptide" evidence="2">
    <location>
        <begin position="1"/>
        <end position="19"/>
    </location>
</feature>
<evidence type="ECO:0000256" key="1">
    <source>
        <dbReference type="SAM" id="MobiDB-lite"/>
    </source>
</evidence>
<protein>
    <submittedName>
        <fullName evidence="3">Uncharacterized protein</fullName>
    </submittedName>
</protein>